<dbReference type="RefSeq" id="XP_028875663.1">
    <property type="nucleotide sequence ID" value="XM_029017084.1"/>
</dbReference>
<reference evidence="1 2" key="1">
    <citation type="submission" date="2016-10" db="EMBL/GenBank/DDBJ databases">
        <title>Reductive evolution of mitochondrial metabolism and differential evolution of invasion-related proteins in Cryptosporidium.</title>
        <authorList>
            <person name="Liu S."/>
            <person name="Roellig D.M."/>
            <person name="Guo Y."/>
            <person name="Li N."/>
            <person name="Frace M.A."/>
            <person name="Tang K."/>
            <person name="Zhang L."/>
            <person name="Feng Y."/>
            <person name="Xiao L."/>
        </authorList>
    </citation>
    <scope>NUCLEOTIDE SEQUENCE [LARGE SCALE GENOMIC DNA]</scope>
    <source>
        <strain evidence="1">39726</strain>
    </source>
</reference>
<dbReference type="GeneID" id="39976863"/>
<sequence>MSNILEKSNGSVESQIAILKERLLGYACKLAPVPKIGKIDTSKNGKCTSRTGSSEKNCDICGAKSSSLFYWENFEYFPETRKINLKDPLDVCTLCLNILDINALTNSIIKSENENSLIFSHFLNVNQIDPTNQTYLQHCISISFAIQILAK</sequence>
<dbReference type="VEuPathDB" id="CryptoDB:cubi_00070"/>
<dbReference type="EMBL" id="LRBP01000009">
    <property type="protein sequence ID" value="OII74517.1"/>
    <property type="molecule type" value="Genomic_DNA"/>
</dbReference>
<dbReference type="Proteomes" id="UP000186176">
    <property type="component" value="Unassembled WGS sequence"/>
</dbReference>
<dbReference type="OrthoDB" id="342154at2759"/>
<evidence type="ECO:0000313" key="2">
    <source>
        <dbReference type="Proteomes" id="UP000186176"/>
    </source>
</evidence>
<protein>
    <submittedName>
        <fullName evidence="1">Uncharacterized protein</fullName>
    </submittedName>
</protein>
<keyword evidence="2" id="KW-1185">Reference proteome</keyword>
<name>A0A1J4MNR7_9CRYT</name>
<organism evidence="1 2">
    <name type="scientific">Cryptosporidium ubiquitum</name>
    <dbReference type="NCBI Taxonomy" id="857276"/>
    <lineage>
        <taxon>Eukaryota</taxon>
        <taxon>Sar</taxon>
        <taxon>Alveolata</taxon>
        <taxon>Apicomplexa</taxon>
        <taxon>Conoidasida</taxon>
        <taxon>Coccidia</taxon>
        <taxon>Eucoccidiorida</taxon>
        <taxon>Eimeriorina</taxon>
        <taxon>Cryptosporidiidae</taxon>
        <taxon>Cryptosporidium</taxon>
    </lineage>
</organism>
<accession>A0A1J4MNR7</accession>
<evidence type="ECO:0000313" key="1">
    <source>
        <dbReference type="EMBL" id="OII74517.1"/>
    </source>
</evidence>
<gene>
    <name evidence="1" type="ORF">cubi_00070</name>
</gene>
<dbReference type="AlphaFoldDB" id="A0A1J4MNR7"/>
<comment type="caution">
    <text evidence="1">The sequence shown here is derived from an EMBL/GenBank/DDBJ whole genome shotgun (WGS) entry which is preliminary data.</text>
</comment>
<proteinExistence type="predicted"/>